<protein>
    <submittedName>
        <fullName evidence="3">Peptidoglycan/LPS O-acetylase OafA/YrhL</fullName>
    </submittedName>
</protein>
<keyword evidence="1" id="KW-0812">Transmembrane</keyword>
<evidence type="ECO:0000313" key="3">
    <source>
        <dbReference type="EMBL" id="TWI63299.1"/>
    </source>
</evidence>
<keyword evidence="1" id="KW-1133">Transmembrane helix</keyword>
<dbReference type="Proteomes" id="UP000316291">
    <property type="component" value="Unassembled WGS sequence"/>
</dbReference>
<dbReference type="AlphaFoldDB" id="A0A562R2L3"/>
<dbReference type="GO" id="GO:0000271">
    <property type="term" value="P:polysaccharide biosynthetic process"/>
    <property type="evidence" value="ECO:0007669"/>
    <property type="project" value="TreeGrafter"/>
</dbReference>
<feature type="transmembrane region" description="Helical" evidence="1">
    <location>
        <begin position="260"/>
        <end position="278"/>
    </location>
</feature>
<evidence type="ECO:0000259" key="2">
    <source>
        <dbReference type="Pfam" id="PF01757"/>
    </source>
</evidence>
<dbReference type="InterPro" id="IPR002656">
    <property type="entry name" value="Acyl_transf_3_dom"/>
</dbReference>
<sequence>MKAHVPAERNAEPVEGIPALDGLRAISILLVLATHLLPLGPKSLNLNSTAGPMGMSLFFALSGYLIVSTLRTATILEFVVKRIARILPLAYLYILLVVILFRLNKGALLSHLSFIINYRLDQMLPVTEHLWSLCVEVHFYALVTILTAAGGRRALLLVWPCCAAITAIRIAEGAHIAVATHLRIDEILVGACIATLPIVRFGSSTYSLLVWILAAGAWASTSHPQGEWLQYVRPYATGLLLWATISQPPNRLMAILASRGLRYVAATSYALYVIHPLTAHGWWNDGSIWERYLLKRPIGVIFTVVAAHMSTFYWERAWLQTTRRWLRSRRAQTAQSIR</sequence>
<proteinExistence type="predicted"/>
<feature type="transmembrane region" description="Helical" evidence="1">
    <location>
        <begin position="57"/>
        <end position="79"/>
    </location>
</feature>
<name>A0A562R2L3_9BRAD</name>
<dbReference type="GO" id="GO:0016747">
    <property type="term" value="F:acyltransferase activity, transferring groups other than amino-acyl groups"/>
    <property type="evidence" value="ECO:0007669"/>
    <property type="project" value="InterPro"/>
</dbReference>
<gene>
    <name evidence="3" type="ORF">IQ16_06358</name>
</gene>
<feature type="domain" description="Acyltransferase 3" evidence="2">
    <location>
        <begin position="18"/>
        <end position="306"/>
    </location>
</feature>
<keyword evidence="1" id="KW-0472">Membrane</keyword>
<dbReference type="PANTHER" id="PTHR23028:SF53">
    <property type="entry name" value="ACYL_TRANSF_3 DOMAIN-CONTAINING PROTEIN"/>
    <property type="match status" value="1"/>
</dbReference>
<accession>A0A562R2L3</accession>
<feature type="transmembrane region" description="Helical" evidence="1">
    <location>
        <begin position="86"/>
        <end position="103"/>
    </location>
</feature>
<reference evidence="3 4" key="1">
    <citation type="journal article" date="2015" name="Stand. Genomic Sci.">
        <title>Genomic Encyclopedia of Bacterial and Archaeal Type Strains, Phase III: the genomes of soil and plant-associated and newly described type strains.</title>
        <authorList>
            <person name="Whitman W.B."/>
            <person name="Woyke T."/>
            <person name="Klenk H.P."/>
            <person name="Zhou Y."/>
            <person name="Lilburn T.G."/>
            <person name="Beck B.J."/>
            <person name="De Vos P."/>
            <person name="Vandamme P."/>
            <person name="Eisen J.A."/>
            <person name="Garrity G."/>
            <person name="Hugenholtz P."/>
            <person name="Kyrpides N.C."/>
        </authorList>
    </citation>
    <scope>NUCLEOTIDE SEQUENCE [LARGE SCALE GENOMIC DNA]</scope>
    <source>
        <strain evidence="3 4">CGMCC 1.10948</strain>
    </source>
</reference>
<dbReference type="Pfam" id="PF01757">
    <property type="entry name" value="Acyl_transf_3"/>
    <property type="match status" value="1"/>
</dbReference>
<comment type="caution">
    <text evidence="3">The sequence shown here is derived from an EMBL/GenBank/DDBJ whole genome shotgun (WGS) entry which is preliminary data.</text>
</comment>
<organism evidence="3 4">
    <name type="scientific">Bradyrhizobium huanghuaihaiense</name>
    <dbReference type="NCBI Taxonomy" id="990078"/>
    <lineage>
        <taxon>Bacteria</taxon>
        <taxon>Pseudomonadati</taxon>
        <taxon>Pseudomonadota</taxon>
        <taxon>Alphaproteobacteria</taxon>
        <taxon>Hyphomicrobiales</taxon>
        <taxon>Nitrobacteraceae</taxon>
        <taxon>Bradyrhizobium</taxon>
    </lineage>
</organism>
<dbReference type="OrthoDB" id="9796461at2"/>
<dbReference type="InterPro" id="IPR050879">
    <property type="entry name" value="Acyltransferase_3"/>
</dbReference>
<feature type="transmembrane region" description="Helical" evidence="1">
    <location>
        <begin position="298"/>
        <end position="319"/>
    </location>
</feature>
<dbReference type="PANTHER" id="PTHR23028">
    <property type="entry name" value="ACETYLTRANSFERASE"/>
    <property type="match status" value="1"/>
</dbReference>
<dbReference type="EMBL" id="VLLA01000020">
    <property type="protein sequence ID" value="TWI63299.1"/>
    <property type="molecule type" value="Genomic_DNA"/>
</dbReference>
<dbReference type="GO" id="GO:0016020">
    <property type="term" value="C:membrane"/>
    <property type="evidence" value="ECO:0007669"/>
    <property type="project" value="TreeGrafter"/>
</dbReference>
<dbReference type="RefSeq" id="WP_051123027.1">
    <property type="nucleotide sequence ID" value="NZ_VLLA01000020.1"/>
</dbReference>
<evidence type="ECO:0000313" key="4">
    <source>
        <dbReference type="Proteomes" id="UP000316291"/>
    </source>
</evidence>
<evidence type="ECO:0000256" key="1">
    <source>
        <dbReference type="SAM" id="Phobius"/>
    </source>
</evidence>
<feature type="transmembrane region" description="Helical" evidence="1">
    <location>
        <begin position="130"/>
        <end position="149"/>
    </location>
</feature>
<keyword evidence="4" id="KW-1185">Reference proteome</keyword>